<dbReference type="AlphaFoldDB" id="A0A0J5P4F3"/>
<evidence type="ECO:0000259" key="4">
    <source>
        <dbReference type="Pfam" id="PF01420"/>
    </source>
</evidence>
<dbReference type="Gene3D" id="3.90.220.20">
    <property type="entry name" value="DNA methylase specificity domains"/>
    <property type="match status" value="1"/>
</dbReference>
<keyword evidence="3" id="KW-0238">DNA-binding</keyword>
<dbReference type="STRING" id="67855.RO21_06950"/>
<dbReference type="EMBL" id="JWIZ01000040">
    <property type="protein sequence ID" value="KMK51308.1"/>
    <property type="molecule type" value="Genomic_DNA"/>
</dbReference>
<evidence type="ECO:0000256" key="2">
    <source>
        <dbReference type="ARBA" id="ARBA00022747"/>
    </source>
</evidence>
<dbReference type="PANTHER" id="PTHR43140">
    <property type="entry name" value="TYPE-1 RESTRICTION ENZYME ECOKI SPECIFICITY PROTEIN"/>
    <property type="match status" value="1"/>
</dbReference>
<accession>A0A0J5P4F3</accession>
<dbReference type="Pfam" id="PF01420">
    <property type="entry name" value="Methylase_S"/>
    <property type="match status" value="1"/>
</dbReference>
<dbReference type="InterPro" id="IPR044946">
    <property type="entry name" value="Restrct_endonuc_typeI_TRD_sf"/>
</dbReference>
<proteinExistence type="inferred from homology"/>
<gene>
    <name evidence="5" type="ORF">RO21_06950</name>
</gene>
<comment type="caution">
    <text evidence="5">The sequence shown here is derived from an EMBL/GenBank/DDBJ whole genome shotgun (WGS) entry which is preliminary data.</text>
</comment>
<reference evidence="5 6" key="1">
    <citation type="submission" date="2014-12" db="EMBL/GenBank/DDBJ databases">
        <title>Reclassification of Actinobacillus muris as Muribacter muris.</title>
        <authorList>
            <person name="Christensen H."/>
            <person name="Nicklas W."/>
            <person name="Bisgaard M."/>
        </authorList>
    </citation>
    <scope>NUCLEOTIDE SEQUENCE [LARGE SCALE GENOMIC DNA]</scope>
    <source>
        <strain evidence="5 6">Ackerman80-443D</strain>
    </source>
</reference>
<feature type="domain" description="Type I restriction modification DNA specificity" evidence="4">
    <location>
        <begin position="3"/>
        <end position="167"/>
    </location>
</feature>
<keyword evidence="5" id="KW-0540">Nuclease</keyword>
<dbReference type="InterPro" id="IPR000055">
    <property type="entry name" value="Restrct_endonuc_typeI_TRD"/>
</dbReference>
<comment type="similarity">
    <text evidence="1">Belongs to the type-I restriction system S methylase family.</text>
</comment>
<keyword evidence="5" id="KW-0378">Hydrolase</keyword>
<keyword evidence="2" id="KW-0680">Restriction system</keyword>
<evidence type="ECO:0000256" key="3">
    <source>
        <dbReference type="ARBA" id="ARBA00023125"/>
    </source>
</evidence>
<dbReference type="PATRIC" id="fig|67855.3.peg.1419"/>
<keyword evidence="6" id="KW-1185">Reference proteome</keyword>
<name>A0A0J5P4F3_9PAST</name>
<dbReference type="SUPFAM" id="SSF116734">
    <property type="entry name" value="DNA methylase specificity domain"/>
    <property type="match status" value="1"/>
</dbReference>
<sequence>MGEVCKYAKNRIGAERLNSENYVGVDNLLPNKQGKKSSDYVPIEGNLIAYELGNILIGNIRPYLKKIWLADNYGGTNGDVLVFQLREEYKNKLLPKYLYYVLSSDLFFAYDTQHSKGAKMPRGDKTANMKYEFSLPPLEIQQMIVDILDKFDKLVNDLTTGLPAEINARRQQYEYYRNTLLTFKER</sequence>
<evidence type="ECO:0000313" key="6">
    <source>
        <dbReference type="Proteomes" id="UP000036270"/>
    </source>
</evidence>
<evidence type="ECO:0000313" key="5">
    <source>
        <dbReference type="EMBL" id="KMK51308.1"/>
    </source>
</evidence>
<dbReference type="GO" id="GO:0009307">
    <property type="term" value="P:DNA restriction-modification system"/>
    <property type="evidence" value="ECO:0007669"/>
    <property type="project" value="UniProtKB-KW"/>
</dbReference>
<organism evidence="5 6">
    <name type="scientific">Muribacter muris</name>
    <dbReference type="NCBI Taxonomy" id="67855"/>
    <lineage>
        <taxon>Bacteria</taxon>
        <taxon>Pseudomonadati</taxon>
        <taxon>Pseudomonadota</taxon>
        <taxon>Gammaproteobacteria</taxon>
        <taxon>Pasteurellales</taxon>
        <taxon>Pasteurellaceae</taxon>
        <taxon>Muribacter</taxon>
    </lineage>
</organism>
<dbReference type="PANTHER" id="PTHR43140:SF1">
    <property type="entry name" value="TYPE I RESTRICTION ENZYME ECOKI SPECIFICITY SUBUNIT"/>
    <property type="match status" value="1"/>
</dbReference>
<keyword evidence="5" id="KW-0255">Endonuclease</keyword>
<protein>
    <submittedName>
        <fullName evidence="5">Restriction endonuclease subunit S</fullName>
    </submittedName>
</protein>
<dbReference type="InterPro" id="IPR051212">
    <property type="entry name" value="Type-I_RE_S_subunit"/>
</dbReference>
<dbReference type="GO" id="GO:0004519">
    <property type="term" value="F:endonuclease activity"/>
    <property type="evidence" value="ECO:0007669"/>
    <property type="project" value="UniProtKB-KW"/>
</dbReference>
<dbReference type="GO" id="GO:0003677">
    <property type="term" value="F:DNA binding"/>
    <property type="evidence" value="ECO:0007669"/>
    <property type="project" value="UniProtKB-KW"/>
</dbReference>
<dbReference type="Proteomes" id="UP000036270">
    <property type="component" value="Unassembled WGS sequence"/>
</dbReference>
<evidence type="ECO:0000256" key="1">
    <source>
        <dbReference type="ARBA" id="ARBA00010923"/>
    </source>
</evidence>